<keyword evidence="3" id="KW-1003">Cell membrane</keyword>
<name>A0A853FEW5_9BURK</name>
<evidence type="ECO:0000256" key="6">
    <source>
        <dbReference type="ARBA" id="ARBA00022989"/>
    </source>
</evidence>
<dbReference type="GO" id="GO:0006865">
    <property type="term" value="P:amino acid transport"/>
    <property type="evidence" value="ECO:0007669"/>
    <property type="project" value="UniProtKB-KW"/>
</dbReference>
<evidence type="ECO:0000256" key="4">
    <source>
        <dbReference type="ARBA" id="ARBA00022692"/>
    </source>
</evidence>
<dbReference type="CDD" id="cd06582">
    <property type="entry name" value="TM_PBP1_LivH_like"/>
    <property type="match status" value="1"/>
</dbReference>
<evidence type="ECO:0000313" key="11">
    <source>
        <dbReference type="Proteomes" id="UP000580517"/>
    </source>
</evidence>
<keyword evidence="4 9" id="KW-0812">Transmembrane</keyword>
<keyword evidence="5" id="KW-0029">Amino-acid transport</keyword>
<evidence type="ECO:0000256" key="3">
    <source>
        <dbReference type="ARBA" id="ARBA00022475"/>
    </source>
</evidence>
<evidence type="ECO:0000256" key="7">
    <source>
        <dbReference type="ARBA" id="ARBA00023136"/>
    </source>
</evidence>
<comment type="similarity">
    <text evidence="8">Belongs to the binding-protein-dependent transport system permease family. LivHM subfamily.</text>
</comment>
<dbReference type="InterPro" id="IPR052157">
    <property type="entry name" value="BCAA_transport_permease"/>
</dbReference>
<gene>
    <name evidence="10" type="ORF">H0A68_17050</name>
</gene>
<feature type="transmembrane region" description="Helical" evidence="9">
    <location>
        <begin position="264"/>
        <end position="282"/>
    </location>
</feature>
<keyword evidence="7 9" id="KW-0472">Membrane</keyword>
<protein>
    <submittedName>
        <fullName evidence="10">Branched-chain amino acid ABC transporter permease</fullName>
    </submittedName>
</protein>
<proteinExistence type="inferred from homology"/>
<dbReference type="AlphaFoldDB" id="A0A853FEW5"/>
<comment type="subcellular location">
    <subcellularLocation>
        <location evidence="1">Cell membrane</location>
        <topology evidence="1">Multi-pass membrane protein</topology>
    </subcellularLocation>
</comment>
<feature type="transmembrane region" description="Helical" evidence="9">
    <location>
        <begin position="195"/>
        <end position="213"/>
    </location>
</feature>
<evidence type="ECO:0000256" key="2">
    <source>
        <dbReference type="ARBA" id="ARBA00022448"/>
    </source>
</evidence>
<dbReference type="EMBL" id="JACCEW010000006">
    <property type="protein sequence ID" value="NYT38593.1"/>
    <property type="molecule type" value="Genomic_DNA"/>
</dbReference>
<feature type="transmembrane region" description="Helical" evidence="9">
    <location>
        <begin position="58"/>
        <end position="79"/>
    </location>
</feature>
<dbReference type="RefSeq" id="WP_129970825.1">
    <property type="nucleotide sequence ID" value="NZ_JACCEW010000006.1"/>
</dbReference>
<dbReference type="PANTHER" id="PTHR11795">
    <property type="entry name" value="BRANCHED-CHAIN AMINO ACID TRANSPORT SYSTEM PERMEASE PROTEIN LIVH"/>
    <property type="match status" value="1"/>
</dbReference>
<dbReference type="Proteomes" id="UP000580517">
    <property type="component" value="Unassembled WGS sequence"/>
</dbReference>
<feature type="transmembrane region" description="Helical" evidence="9">
    <location>
        <begin position="91"/>
        <end position="113"/>
    </location>
</feature>
<keyword evidence="6 9" id="KW-1133">Transmembrane helix</keyword>
<dbReference type="GO" id="GO:0005886">
    <property type="term" value="C:plasma membrane"/>
    <property type="evidence" value="ECO:0007669"/>
    <property type="project" value="UniProtKB-SubCell"/>
</dbReference>
<dbReference type="GO" id="GO:0022857">
    <property type="term" value="F:transmembrane transporter activity"/>
    <property type="evidence" value="ECO:0007669"/>
    <property type="project" value="InterPro"/>
</dbReference>
<evidence type="ECO:0000256" key="1">
    <source>
        <dbReference type="ARBA" id="ARBA00004651"/>
    </source>
</evidence>
<dbReference type="PANTHER" id="PTHR11795:SF442">
    <property type="entry name" value="ABC TRANSPORTER ATP-BINDING PROTEIN"/>
    <property type="match status" value="1"/>
</dbReference>
<comment type="caution">
    <text evidence="10">The sequence shown here is derived from an EMBL/GenBank/DDBJ whole genome shotgun (WGS) entry which is preliminary data.</text>
</comment>
<dbReference type="Pfam" id="PF02653">
    <property type="entry name" value="BPD_transp_2"/>
    <property type="match status" value="1"/>
</dbReference>
<evidence type="ECO:0000313" key="10">
    <source>
        <dbReference type="EMBL" id="NYT38593.1"/>
    </source>
</evidence>
<evidence type="ECO:0000256" key="8">
    <source>
        <dbReference type="ARBA" id="ARBA00037998"/>
    </source>
</evidence>
<organism evidence="10 11">
    <name type="scientific">Allopusillimonas soli</name>
    <dbReference type="NCBI Taxonomy" id="659016"/>
    <lineage>
        <taxon>Bacteria</taxon>
        <taxon>Pseudomonadati</taxon>
        <taxon>Pseudomonadota</taxon>
        <taxon>Betaproteobacteria</taxon>
        <taxon>Burkholderiales</taxon>
        <taxon>Alcaligenaceae</taxon>
        <taxon>Allopusillimonas</taxon>
    </lineage>
</organism>
<feature type="transmembrane region" description="Helical" evidence="9">
    <location>
        <begin position="6"/>
        <end position="28"/>
    </location>
</feature>
<keyword evidence="11" id="KW-1185">Reference proteome</keyword>
<accession>A0A853FEW5</accession>
<sequence>MTELIIFNVFNGLIVGAFYALMALGLSLIINLTSVINFSHGGFLALGAYIAYELAPYMGFWGALVVAPVITAILGLVVERLMIRRLYGRDPLYSLLLTFGLAYVFEDGLRYIWGAQSLPFKVPGWLTTPLSTYLFFLTGYRVFMVVLVAVAVAGLFFILTRTRLGIRIRAGTLDLETVSVLGVNVRILRNLNFGLGIYLAGLAGVLAAGLLGLQPTMGDSLIMPSFVAIIVGGLGSLVGTLLGGLLIGVAAGLATVYLPSASEAIIYVMMAAVLLVRPRGLLGEEGMNL</sequence>
<feature type="transmembrane region" description="Helical" evidence="9">
    <location>
        <begin position="225"/>
        <end position="258"/>
    </location>
</feature>
<feature type="transmembrane region" description="Helical" evidence="9">
    <location>
        <begin position="133"/>
        <end position="159"/>
    </location>
</feature>
<evidence type="ECO:0000256" key="5">
    <source>
        <dbReference type="ARBA" id="ARBA00022970"/>
    </source>
</evidence>
<dbReference type="OrthoDB" id="8888656at2"/>
<dbReference type="InterPro" id="IPR001851">
    <property type="entry name" value="ABC_transp_permease"/>
</dbReference>
<reference evidence="10 11" key="1">
    <citation type="submission" date="2020-07" db="EMBL/GenBank/DDBJ databases">
        <title>Taxonomic revisions and descriptions of new bacterial species based on genomic comparisons in the high-G+C-content subgroup of the family Alcaligenaceae.</title>
        <authorList>
            <person name="Szabo A."/>
            <person name="Felfoldi T."/>
        </authorList>
    </citation>
    <scope>NUCLEOTIDE SEQUENCE [LARGE SCALE GENOMIC DNA]</scope>
    <source>
        <strain evidence="10 11">DSM 25264</strain>
    </source>
</reference>
<evidence type="ECO:0000256" key="9">
    <source>
        <dbReference type="SAM" id="Phobius"/>
    </source>
</evidence>
<keyword evidence="2" id="KW-0813">Transport</keyword>